<feature type="region of interest" description="Disordered" evidence="1">
    <location>
        <begin position="34"/>
        <end position="114"/>
    </location>
</feature>
<sequence length="331" mass="37768">MASASRSVILSGLDSTQVRALVDQFIAENKQRSALSNHREFLAPSSASPDSKSSSRTAGVWSSTNERRDRDRPTFGSSGDDDDENDDDAPSTCARTDVQRIDRSTQMRRQVVHNPDSPLARSLIPAALRKSRWELDNVPLAYQERVYNIWTFLNMRIESFSSKTIALADRIEICHRRLREIEEGYQNWLLRHWSDLHPSHFTDVLDLTYPPAHDFRVLFYLSFNGRGETHNLPQVDVVGTPGQDGEPAFQFTKGTLYERAASEPRAVWVAHVAKVLGMLEDRILRIERDAPLWFALNFEFLDRPNELPPVPMVRVYKQGPKWSHETVGAPK</sequence>
<name>A0A0L0SBL3_ALLM3</name>
<evidence type="ECO:0000313" key="3">
    <source>
        <dbReference type="Proteomes" id="UP000054350"/>
    </source>
</evidence>
<accession>A0A0L0SBL3</accession>
<organism evidence="2 3">
    <name type="scientific">Allomyces macrogynus (strain ATCC 38327)</name>
    <name type="common">Allomyces javanicus var. macrogynus</name>
    <dbReference type="NCBI Taxonomy" id="578462"/>
    <lineage>
        <taxon>Eukaryota</taxon>
        <taxon>Fungi</taxon>
        <taxon>Fungi incertae sedis</taxon>
        <taxon>Blastocladiomycota</taxon>
        <taxon>Blastocladiomycetes</taxon>
        <taxon>Blastocladiales</taxon>
        <taxon>Blastocladiaceae</taxon>
        <taxon>Allomyces</taxon>
    </lineage>
</organism>
<reference evidence="3" key="2">
    <citation type="submission" date="2009-11" db="EMBL/GenBank/DDBJ databases">
        <title>The Genome Sequence of Allomyces macrogynus strain ATCC 38327.</title>
        <authorList>
            <consortium name="The Broad Institute Genome Sequencing Platform"/>
            <person name="Russ C."/>
            <person name="Cuomo C."/>
            <person name="Shea T."/>
            <person name="Young S.K."/>
            <person name="Zeng Q."/>
            <person name="Koehrsen M."/>
            <person name="Haas B."/>
            <person name="Borodovsky M."/>
            <person name="Guigo R."/>
            <person name="Alvarado L."/>
            <person name="Berlin A."/>
            <person name="Borenstein D."/>
            <person name="Chen Z."/>
            <person name="Engels R."/>
            <person name="Freedman E."/>
            <person name="Gellesch M."/>
            <person name="Goldberg J."/>
            <person name="Griggs A."/>
            <person name="Gujja S."/>
            <person name="Heiman D."/>
            <person name="Hepburn T."/>
            <person name="Howarth C."/>
            <person name="Jen D."/>
            <person name="Larson L."/>
            <person name="Lewis B."/>
            <person name="Mehta T."/>
            <person name="Park D."/>
            <person name="Pearson M."/>
            <person name="Roberts A."/>
            <person name="Saif S."/>
            <person name="Shenoy N."/>
            <person name="Sisk P."/>
            <person name="Stolte C."/>
            <person name="Sykes S."/>
            <person name="Walk T."/>
            <person name="White J."/>
            <person name="Yandava C."/>
            <person name="Burger G."/>
            <person name="Gray M.W."/>
            <person name="Holland P.W.H."/>
            <person name="King N."/>
            <person name="Lang F.B.F."/>
            <person name="Roger A.J."/>
            <person name="Ruiz-Trillo I."/>
            <person name="Lander E."/>
            <person name="Nusbaum C."/>
        </authorList>
    </citation>
    <scope>NUCLEOTIDE SEQUENCE [LARGE SCALE GENOMIC DNA]</scope>
    <source>
        <strain evidence="3">ATCC 38327</strain>
    </source>
</reference>
<dbReference type="EMBL" id="GG745335">
    <property type="protein sequence ID" value="KNE59827.1"/>
    <property type="molecule type" value="Genomic_DNA"/>
</dbReference>
<proteinExistence type="predicted"/>
<dbReference type="AlphaFoldDB" id="A0A0L0SBL3"/>
<protein>
    <submittedName>
        <fullName evidence="2">Uncharacterized protein</fullName>
    </submittedName>
</protein>
<gene>
    <name evidence="2" type="ORF">AMAG_05283</name>
</gene>
<reference evidence="2 3" key="1">
    <citation type="submission" date="2009-11" db="EMBL/GenBank/DDBJ databases">
        <title>Annotation of Allomyces macrogynus ATCC 38327.</title>
        <authorList>
            <consortium name="The Broad Institute Genome Sequencing Platform"/>
            <person name="Russ C."/>
            <person name="Cuomo C."/>
            <person name="Burger G."/>
            <person name="Gray M.W."/>
            <person name="Holland P.W.H."/>
            <person name="King N."/>
            <person name="Lang F.B.F."/>
            <person name="Roger A.J."/>
            <person name="Ruiz-Trillo I."/>
            <person name="Young S.K."/>
            <person name="Zeng Q."/>
            <person name="Gargeya S."/>
            <person name="Fitzgerald M."/>
            <person name="Haas B."/>
            <person name="Abouelleil A."/>
            <person name="Alvarado L."/>
            <person name="Arachchi H.M."/>
            <person name="Berlin A."/>
            <person name="Chapman S.B."/>
            <person name="Gearin G."/>
            <person name="Goldberg J."/>
            <person name="Griggs A."/>
            <person name="Gujja S."/>
            <person name="Hansen M."/>
            <person name="Heiman D."/>
            <person name="Howarth C."/>
            <person name="Larimer J."/>
            <person name="Lui A."/>
            <person name="MacDonald P.J.P."/>
            <person name="McCowen C."/>
            <person name="Montmayeur A."/>
            <person name="Murphy C."/>
            <person name="Neiman D."/>
            <person name="Pearson M."/>
            <person name="Priest M."/>
            <person name="Roberts A."/>
            <person name="Saif S."/>
            <person name="Shea T."/>
            <person name="Sisk P."/>
            <person name="Stolte C."/>
            <person name="Sykes S."/>
            <person name="Wortman J."/>
            <person name="Nusbaum C."/>
            <person name="Birren B."/>
        </authorList>
    </citation>
    <scope>NUCLEOTIDE SEQUENCE [LARGE SCALE GENOMIC DNA]</scope>
    <source>
        <strain evidence="2 3">ATCC 38327</strain>
    </source>
</reference>
<evidence type="ECO:0000313" key="2">
    <source>
        <dbReference type="EMBL" id="KNE59827.1"/>
    </source>
</evidence>
<evidence type="ECO:0000256" key="1">
    <source>
        <dbReference type="SAM" id="MobiDB-lite"/>
    </source>
</evidence>
<dbReference type="Proteomes" id="UP000054350">
    <property type="component" value="Unassembled WGS sequence"/>
</dbReference>
<keyword evidence="3" id="KW-1185">Reference proteome</keyword>
<dbReference type="STRING" id="578462.A0A0L0SBL3"/>
<dbReference type="VEuPathDB" id="FungiDB:AMAG_05283"/>
<dbReference type="OrthoDB" id="5531344at2759"/>
<feature type="compositionally biased region" description="Low complexity" evidence="1">
    <location>
        <begin position="43"/>
        <end position="55"/>
    </location>
</feature>
<feature type="compositionally biased region" description="Acidic residues" evidence="1">
    <location>
        <begin position="79"/>
        <end position="89"/>
    </location>
</feature>